<evidence type="ECO:0000313" key="10">
    <source>
        <dbReference type="EMBL" id="DAF49875.1"/>
    </source>
</evidence>
<dbReference type="Pfam" id="PF17482">
    <property type="entry name" value="Phage_sheath_1C"/>
    <property type="match status" value="1"/>
</dbReference>
<keyword evidence="2" id="KW-1162">Viral penetration into host cytoplasm</keyword>
<evidence type="ECO:0000256" key="7">
    <source>
        <dbReference type="ARBA" id="ARBA00023296"/>
    </source>
</evidence>
<dbReference type="EMBL" id="BK032590">
    <property type="protein sequence ID" value="DAF49875.1"/>
    <property type="molecule type" value="Genomic_DNA"/>
</dbReference>
<keyword evidence="5" id="KW-0946">Virion</keyword>
<proteinExistence type="inferred from homology"/>
<dbReference type="InterPro" id="IPR020287">
    <property type="entry name" value="Tail_sheath_C"/>
</dbReference>
<dbReference type="Gene3D" id="3.40.50.11790">
    <property type="match status" value="1"/>
</dbReference>
<sequence length="355" mass="39746">MSLGLPNFNFIFQSKGVSAIERSARGIVAVILKDDTEGEEQNVYNKVDDVDFTQWTEDNYNYLKLIYEGAPSKVIAMRVATNVESYNAVLKKLKDLKWNYLCIPGIKAADTTMIGAWIKQYRNDEKKTFKVVLPHYAGDHEGIINFTTENITSSVTGKKHTAAEYCARIAGILAGLSLSRSSTFYVLNDVSSAEVPDDPNERIDAGELILTFDGSQYKIGRGVNSLTSFTATKTEDFRKIKIVEGMDLYMDDIRDTFEKYYVGKVINDYDNKQMFVAAISSYHKELLGDVLDRSYDNTVSVDVDAQRNYLEGRGTDTSEMDDTAVAEANTGSKVFVTSNVKFVDAMEDLKMTVNM</sequence>
<feature type="domain" description="Tail sheath protein C-terminal" evidence="9">
    <location>
        <begin position="232"/>
        <end position="354"/>
    </location>
</feature>
<dbReference type="GO" id="GO:0098027">
    <property type="term" value="C:virus tail, sheath"/>
    <property type="evidence" value="ECO:0007669"/>
    <property type="project" value="UniProtKB-KW"/>
</dbReference>
<dbReference type="GO" id="GO:0099000">
    <property type="term" value="P:symbiont genome ejection through host cell envelope, contractile tail mechanism"/>
    <property type="evidence" value="ECO:0007669"/>
    <property type="project" value="UniProtKB-KW"/>
</dbReference>
<keyword evidence="3" id="KW-1227">Viral tail protein</keyword>
<keyword evidence="5" id="KW-1229">Viral tail sheath protein</keyword>
<keyword evidence="4" id="KW-1242">Viral contractile tail ejection system</keyword>
<comment type="similarity">
    <text evidence="1">Belongs to the myoviridae tail sheath protein family.</text>
</comment>
<feature type="domain" description="Tail sheath protein subtilisin-like" evidence="8">
    <location>
        <begin position="84"/>
        <end position="225"/>
    </location>
</feature>
<evidence type="ECO:0000256" key="3">
    <source>
        <dbReference type="ARBA" id="ARBA00022732"/>
    </source>
</evidence>
<organism evidence="10">
    <name type="scientific">Myoviridae sp. ctHMa1</name>
    <dbReference type="NCBI Taxonomy" id="2827671"/>
    <lineage>
        <taxon>Viruses</taxon>
        <taxon>Duplodnaviria</taxon>
        <taxon>Heunggongvirae</taxon>
        <taxon>Uroviricota</taxon>
        <taxon>Caudoviricetes</taxon>
    </lineage>
</organism>
<evidence type="ECO:0000256" key="5">
    <source>
        <dbReference type="ARBA" id="ARBA00023003"/>
    </source>
</evidence>
<accession>A0A8S5SGA9</accession>
<name>A0A8S5SGA9_9CAUD</name>
<evidence type="ECO:0000259" key="9">
    <source>
        <dbReference type="Pfam" id="PF17482"/>
    </source>
</evidence>
<dbReference type="InterPro" id="IPR035089">
    <property type="entry name" value="Phage_sheath_subtilisin"/>
</dbReference>
<evidence type="ECO:0000259" key="8">
    <source>
        <dbReference type="Pfam" id="PF04984"/>
    </source>
</evidence>
<evidence type="ECO:0000256" key="2">
    <source>
        <dbReference type="ARBA" id="ARBA00022595"/>
    </source>
</evidence>
<evidence type="ECO:0000256" key="1">
    <source>
        <dbReference type="ARBA" id="ARBA00008005"/>
    </source>
</evidence>
<reference evidence="10" key="1">
    <citation type="journal article" date="2021" name="Proc. Natl. Acad. Sci. U.S.A.">
        <title>A Catalog of Tens of Thousands of Viruses from Human Metagenomes Reveals Hidden Associations with Chronic Diseases.</title>
        <authorList>
            <person name="Tisza M.J."/>
            <person name="Buck C.B."/>
        </authorList>
    </citation>
    <scope>NUCLEOTIDE SEQUENCE</scope>
    <source>
        <strain evidence="10">CtHMa1</strain>
    </source>
</reference>
<evidence type="ECO:0000256" key="6">
    <source>
        <dbReference type="ARBA" id="ARBA00023009"/>
    </source>
</evidence>
<dbReference type="Gene3D" id="3.30.1370.220">
    <property type="match status" value="1"/>
</dbReference>
<keyword evidence="7" id="KW-1160">Virus entry into host cell</keyword>
<evidence type="ECO:0000256" key="4">
    <source>
        <dbReference type="ARBA" id="ARBA00022766"/>
    </source>
</evidence>
<keyword evidence="6" id="KW-1171">Viral genome ejection through host cell envelope</keyword>
<protein>
    <submittedName>
        <fullName evidence="10">Tail protein</fullName>
    </submittedName>
</protein>
<dbReference type="Pfam" id="PF04984">
    <property type="entry name" value="Phage_sheath_1"/>
    <property type="match status" value="1"/>
</dbReference>